<dbReference type="AlphaFoldDB" id="A0AAU9V3S8"/>
<organism evidence="2 3">
    <name type="scientific">Euphydryas editha</name>
    <name type="common">Edith's checkerspot</name>
    <dbReference type="NCBI Taxonomy" id="104508"/>
    <lineage>
        <taxon>Eukaryota</taxon>
        <taxon>Metazoa</taxon>
        <taxon>Ecdysozoa</taxon>
        <taxon>Arthropoda</taxon>
        <taxon>Hexapoda</taxon>
        <taxon>Insecta</taxon>
        <taxon>Pterygota</taxon>
        <taxon>Neoptera</taxon>
        <taxon>Endopterygota</taxon>
        <taxon>Lepidoptera</taxon>
        <taxon>Glossata</taxon>
        <taxon>Ditrysia</taxon>
        <taxon>Papilionoidea</taxon>
        <taxon>Nymphalidae</taxon>
        <taxon>Nymphalinae</taxon>
        <taxon>Euphydryas</taxon>
    </lineage>
</organism>
<accession>A0AAU9V3S8</accession>
<gene>
    <name evidence="2" type="ORF">EEDITHA_LOCUS20730</name>
</gene>
<dbReference type="Proteomes" id="UP001153954">
    <property type="component" value="Unassembled WGS sequence"/>
</dbReference>
<evidence type="ECO:0000313" key="2">
    <source>
        <dbReference type="EMBL" id="CAH2106616.1"/>
    </source>
</evidence>
<dbReference type="PANTHER" id="PTHR46599:SF2">
    <property type="entry name" value="PIGGYBAC TRANSPOSABLE ELEMENT-DERIVED PROTEIN 4-LIKE"/>
    <property type="match status" value="1"/>
</dbReference>
<protein>
    <recommendedName>
        <fullName evidence="1">PiggyBac transposable element-derived protein domain-containing protein</fullName>
    </recommendedName>
</protein>
<evidence type="ECO:0000313" key="3">
    <source>
        <dbReference type="Proteomes" id="UP001153954"/>
    </source>
</evidence>
<keyword evidence="3" id="KW-1185">Reference proteome</keyword>
<reference evidence="2" key="1">
    <citation type="submission" date="2022-03" db="EMBL/GenBank/DDBJ databases">
        <authorList>
            <person name="Tunstrom K."/>
        </authorList>
    </citation>
    <scope>NUCLEOTIDE SEQUENCE</scope>
</reference>
<evidence type="ECO:0000259" key="1">
    <source>
        <dbReference type="Pfam" id="PF13843"/>
    </source>
</evidence>
<feature type="domain" description="PiggyBac transposable element-derived protein" evidence="1">
    <location>
        <begin position="2"/>
        <end position="202"/>
    </location>
</feature>
<name>A0AAU9V3S8_EUPED</name>
<dbReference type="EMBL" id="CAKOGL010000029">
    <property type="protein sequence ID" value="CAH2106616.1"/>
    <property type="molecule type" value="Genomic_DNA"/>
</dbReference>
<comment type="caution">
    <text evidence="2">The sequence shown here is derived from an EMBL/GenBank/DDBJ whole genome shotgun (WGS) entry which is preliminary data.</text>
</comment>
<proteinExistence type="predicted"/>
<dbReference type="InterPro" id="IPR029526">
    <property type="entry name" value="PGBD"/>
</dbReference>
<sequence length="210" mass="24081">MSINPISDSQLYWSTDTFYNNPVISEVIPSKRFKKITENIHLTDIRTKVPKTSPLYDKLCKIRPLVEKLNETFGEACTSSQSQSIDETMVKFKGKSSMKQYMPKKPIKRGYKCWARCDSKSGYLYQFQLYTGKIGNTTEKNLGYRVVLDLSENLPENTLIAFDNFFTSLGLMTALYEKKIFAVGTVRINRKGLPEIITKRSRDISLQTGE</sequence>
<dbReference type="Pfam" id="PF13843">
    <property type="entry name" value="DDE_Tnp_1_7"/>
    <property type="match status" value="1"/>
</dbReference>
<dbReference type="PANTHER" id="PTHR46599">
    <property type="entry name" value="PIGGYBAC TRANSPOSABLE ELEMENT-DERIVED PROTEIN 4"/>
    <property type="match status" value="1"/>
</dbReference>